<gene>
    <name evidence="10" type="ORF">NATSA_03810</name>
</gene>
<keyword evidence="8" id="KW-1133">Transmembrane helix</keyword>
<keyword evidence="11" id="KW-1185">Reference proteome</keyword>
<comment type="catalytic activity">
    <reaction evidence="1">
        <text>ATP + protein L-histidine = ADP + protein N-phospho-L-histidine.</text>
        <dbReference type="EC" id="2.7.13.3"/>
    </reaction>
</comment>
<dbReference type="Proteomes" id="UP000673975">
    <property type="component" value="Unassembled WGS sequence"/>
</dbReference>
<dbReference type="EMBL" id="JAFIDN010000002">
    <property type="protein sequence ID" value="MBP3191783.1"/>
    <property type="molecule type" value="Genomic_DNA"/>
</dbReference>
<feature type="transmembrane region" description="Helical" evidence="8">
    <location>
        <begin position="57"/>
        <end position="75"/>
    </location>
</feature>
<sequence length="324" mass="36162">MAEKTIVTGRLEFLIRSSPFAIAGLYIIISFLWIFFSDAAVLAMFNDPEQITRIQSIKGTFFVLASGFLIFILVWKNNTVMDRAIHDLERSRIMNRKSADEKEVLLSEVHHRVKNNLALISAMLDLNNMHYDDKRINAIIQNYIKRLKSLSLTHELFSYEGSAMHVDFSRSLSQLADLYVSDDEQNMGITLEKNLSSVMLNINQAIPFILLCNELLVKESREGHSPEEDEQETTARGGMVAISLNEKNGHITLNLRDDGPGLLDSHDIFNAESFSHMIAQALVSQLGGSMELDPDKSGTSVSVTFAKKTKKGASSTITGSATIF</sequence>
<comment type="caution">
    <text evidence="10">The sequence shown here is derived from an EMBL/GenBank/DDBJ whole genome shotgun (WGS) entry which is preliminary data.</text>
</comment>
<dbReference type="Pfam" id="PF07568">
    <property type="entry name" value="HisKA_2"/>
    <property type="match status" value="1"/>
</dbReference>
<dbReference type="Gene3D" id="3.30.565.10">
    <property type="entry name" value="Histidine kinase-like ATPase, C-terminal domain"/>
    <property type="match status" value="1"/>
</dbReference>
<proteinExistence type="predicted"/>
<evidence type="ECO:0000256" key="2">
    <source>
        <dbReference type="ARBA" id="ARBA00012438"/>
    </source>
</evidence>
<protein>
    <recommendedName>
        <fullName evidence="2">histidine kinase</fullName>
        <ecNumber evidence="2">2.7.13.3</ecNumber>
    </recommendedName>
</protein>
<feature type="transmembrane region" description="Helical" evidence="8">
    <location>
        <begin position="20"/>
        <end position="45"/>
    </location>
</feature>
<dbReference type="GO" id="GO:0005524">
    <property type="term" value="F:ATP binding"/>
    <property type="evidence" value="ECO:0007669"/>
    <property type="project" value="UniProtKB-KW"/>
</dbReference>
<dbReference type="RefSeq" id="WP_210510545.1">
    <property type="nucleotide sequence ID" value="NZ_JAFIDN010000002.1"/>
</dbReference>
<evidence type="ECO:0000256" key="3">
    <source>
        <dbReference type="ARBA" id="ARBA00022553"/>
    </source>
</evidence>
<feature type="domain" description="Signal transduction histidine kinase subgroup 2 dimerisation and phosphoacceptor" evidence="9">
    <location>
        <begin position="108"/>
        <end position="177"/>
    </location>
</feature>
<keyword evidence="6 10" id="KW-0418">Kinase</keyword>
<dbReference type="EC" id="2.7.13.3" evidence="2"/>
<reference evidence="10" key="1">
    <citation type="submission" date="2021-02" db="EMBL/GenBank/DDBJ databases">
        <title>Natronogracilivirga saccharolytica gen. nov. sp. nov. a new anaerobic, haloalkiliphilic carbohydrate-fermenting bacterium from soda lake and proposing of Cyclonatronumiaceae fam. nov. in the phylum Balneolaeota.</title>
        <authorList>
            <person name="Zhilina T.N."/>
            <person name="Sorokin D.Y."/>
            <person name="Zavarzina D.G."/>
            <person name="Toshchakov S.V."/>
            <person name="Kublanov I.V."/>
        </authorList>
    </citation>
    <scope>NUCLEOTIDE SEQUENCE</scope>
    <source>
        <strain evidence="10">Z-1702</strain>
    </source>
</reference>
<dbReference type="GO" id="GO:0004673">
    <property type="term" value="F:protein histidine kinase activity"/>
    <property type="evidence" value="ECO:0007669"/>
    <property type="project" value="UniProtKB-EC"/>
</dbReference>
<evidence type="ECO:0000256" key="1">
    <source>
        <dbReference type="ARBA" id="ARBA00000085"/>
    </source>
</evidence>
<dbReference type="InterPro" id="IPR036890">
    <property type="entry name" value="HATPase_C_sf"/>
</dbReference>
<keyword evidence="8" id="KW-0812">Transmembrane</keyword>
<evidence type="ECO:0000313" key="11">
    <source>
        <dbReference type="Proteomes" id="UP000673975"/>
    </source>
</evidence>
<dbReference type="PANTHER" id="PTHR41523">
    <property type="entry name" value="TWO-COMPONENT SYSTEM SENSOR PROTEIN"/>
    <property type="match status" value="1"/>
</dbReference>
<evidence type="ECO:0000256" key="7">
    <source>
        <dbReference type="ARBA" id="ARBA00022840"/>
    </source>
</evidence>
<dbReference type="PANTHER" id="PTHR41523:SF8">
    <property type="entry name" value="ETHYLENE RESPONSE SENSOR PROTEIN"/>
    <property type="match status" value="1"/>
</dbReference>
<dbReference type="Gene3D" id="3.30.450.20">
    <property type="entry name" value="PAS domain"/>
    <property type="match status" value="1"/>
</dbReference>
<keyword evidence="7" id="KW-0067">ATP-binding</keyword>
<evidence type="ECO:0000256" key="5">
    <source>
        <dbReference type="ARBA" id="ARBA00022741"/>
    </source>
</evidence>
<keyword evidence="4" id="KW-0808">Transferase</keyword>
<keyword evidence="3" id="KW-0597">Phosphoprotein</keyword>
<evidence type="ECO:0000313" key="10">
    <source>
        <dbReference type="EMBL" id="MBP3191783.1"/>
    </source>
</evidence>
<organism evidence="10 11">
    <name type="scientific">Natronogracilivirga saccharolytica</name>
    <dbReference type="NCBI Taxonomy" id="2812953"/>
    <lineage>
        <taxon>Bacteria</taxon>
        <taxon>Pseudomonadati</taxon>
        <taxon>Balneolota</taxon>
        <taxon>Balneolia</taxon>
        <taxon>Balneolales</taxon>
        <taxon>Cyclonatronaceae</taxon>
        <taxon>Natronogracilivirga</taxon>
    </lineage>
</organism>
<evidence type="ECO:0000256" key="6">
    <source>
        <dbReference type="ARBA" id="ARBA00022777"/>
    </source>
</evidence>
<evidence type="ECO:0000256" key="4">
    <source>
        <dbReference type="ARBA" id="ARBA00022679"/>
    </source>
</evidence>
<keyword evidence="5" id="KW-0547">Nucleotide-binding</keyword>
<keyword evidence="8" id="KW-0472">Membrane</keyword>
<dbReference type="InterPro" id="IPR011495">
    <property type="entry name" value="Sig_transdc_His_kin_sub2_dim/P"/>
</dbReference>
<evidence type="ECO:0000256" key="8">
    <source>
        <dbReference type="SAM" id="Phobius"/>
    </source>
</evidence>
<evidence type="ECO:0000259" key="9">
    <source>
        <dbReference type="Pfam" id="PF07568"/>
    </source>
</evidence>
<dbReference type="AlphaFoldDB" id="A0A8J7S7S5"/>
<accession>A0A8J7S7S5</accession>
<name>A0A8J7S7S5_9BACT</name>